<proteinExistence type="predicted"/>
<evidence type="ECO:0000313" key="2">
    <source>
        <dbReference type="Proteomes" id="UP000019364"/>
    </source>
</evidence>
<protein>
    <submittedName>
        <fullName evidence="1">Uncharacterized protein</fullName>
    </submittedName>
</protein>
<gene>
    <name evidence="1" type="ORF">JCM16418_1487</name>
</gene>
<dbReference type="OrthoDB" id="2678891at2"/>
<dbReference type="AlphaFoldDB" id="W7Y918"/>
<keyword evidence="2" id="KW-1185">Reference proteome</keyword>
<accession>W7Y918</accession>
<comment type="caution">
    <text evidence="1">The sequence shown here is derived from an EMBL/GenBank/DDBJ whole genome shotgun (WGS) entry which is preliminary data.</text>
</comment>
<dbReference type="RefSeq" id="WP_036647083.1">
    <property type="nucleotide sequence ID" value="NZ_BAVZ01000003.1"/>
</dbReference>
<name>W7Y918_9BACL</name>
<dbReference type="Proteomes" id="UP000019364">
    <property type="component" value="Unassembled WGS sequence"/>
</dbReference>
<sequence length="115" mass="13704">MDEQVKRYYKLKQQQKEIEQSIKELRDQITTFCESQGEKEVEVGAYRVKLVHQYRKEYDDAKLYDALPDPDVWRLLSKVDSSKVTSLIQLKVIPEERIKDTYSLKQVTLLHVDKK</sequence>
<organism evidence="1 2">
    <name type="scientific">Paenibacillus pini JCM 16418</name>
    <dbReference type="NCBI Taxonomy" id="1236976"/>
    <lineage>
        <taxon>Bacteria</taxon>
        <taxon>Bacillati</taxon>
        <taxon>Bacillota</taxon>
        <taxon>Bacilli</taxon>
        <taxon>Bacillales</taxon>
        <taxon>Paenibacillaceae</taxon>
        <taxon>Paenibacillus</taxon>
    </lineage>
</organism>
<reference evidence="1 2" key="1">
    <citation type="journal article" date="2014" name="Genome Announc.">
        <title>Draft Genome Sequence of Paenibacillus pini JCM 16418T, Isolated from the Rhizosphere of Pine Tree.</title>
        <authorList>
            <person name="Yuki M."/>
            <person name="Oshima K."/>
            <person name="Suda W."/>
            <person name="Oshida Y."/>
            <person name="Kitamura K."/>
            <person name="Iida Y."/>
            <person name="Hattori M."/>
            <person name="Ohkuma M."/>
        </authorList>
    </citation>
    <scope>NUCLEOTIDE SEQUENCE [LARGE SCALE GENOMIC DNA]</scope>
    <source>
        <strain evidence="1 2">JCM 16418</strain>
    </source>
</reference>
<evidence type="ECO:0000313" key="1">
    <source>
        <dbReference type="EMBL" id="GAF07470.1"/>
    </source>
</evidence>
<dbReference type="eggNOG" id="ENOG5033DF4">
    <property type="taxonomic scope" value="Bacteria"/>
</dbReference>
<dbReference type="EMBL" id="BAVZ01000003">
    <property type="protein sequence ID" value="GAF07470.1"/>
    <property type="molecule type" value="Genomic_DNA"/>
</dbReference>